<feature type="transmembrane region" description="Helical" evidence="10">
    <location>
        <begin position="416"/>
        <end position="438"/>
    </location>
</feature>
<evidence type="ECO:0000256" key="10">
    <source>
        <dbReference type="SAM" id="Phobius"/>
    </source>
</evidence>
<dbReference type="PANTHER" id="PTHR10519:SF20">
    <property type="entry name" value="G-PROTEIN COUPLED RECEPTOR 156-RELATED"/>
    <property type="match status" value="1"/>
</dbReference>
<feature type="compositionally biased region" description="Acidic residues" evidence="9">
    <location>
        <begin position="737"/>
        <end position="746"/>
    </location>
</feature>
<evidence type="ECO:0000256" key="6">
    <source>
        <dbReference type="ARBA" id="ARBA00023170"/>
    </source>
</evidence>
<dbReference type="Pfam" id="PF00003">
    <property type="entry name" value="7tm_3"/>
    <property type="match status" value="1"/>
</dbReference>
<keyword evidence="5 10" id="KW-0472">Membrane</keyword>
<feature type="region of interest" description="Disordered" evidence="9">
    <location>
        <begin position="733"/>
        <end position="851"/>
    </location>
</feature>
<protein>
    <submittedName>
        <fullName evidence="13">Acid type B receptor subunit 2</fullName>
    </submittedName>
</protein>
<evidence type="ECO:0000313" key="13">
    <source>
        <dbReference type="EMBL" id="CAB9501374.1"/>
    </source>
</evidence>
<dbReference type="SUPFAM" id="SSF53850">
    <property type="entry name" value="Periplasmic binding protein-like II"/>
    <property type="match status" value="1"/>
</dbReference>
<evidence type="ECO:0000256" key="7">
    <source>
        <dbReference type="ARBA" id="ARBA00023180"/>
    </source>
</evidence>
<keyword evidence="6 13" id="KW-0675">Receptor</keyword>
<keyword evidence="4" id="KW-0297">G-protein coupled receptor</keyword>
<dbReference type="GO" id="GO:0038039">
    <property type="term" value="C:G protein-coupled receptor heterodimeric complex"/>
    <property type="evidence" value="ECO:0007669"/>
    <property type="project" value="TreeGrafter"/>
</dbReference>
<keyword evidence="3 10" id="KW-1133">Transmembrane helix</keyword>
<gene>
    <name evidence="13" type="ORF">SEMRO_107_G053750.1</name>
</gene>
<feature type="chain" id="PRO_5040180628" evidence="11">
    <location>
        <begin position="27"/>
        <end position="1011"/>
    </location>
</feature>
<feature type="signal peptide" evidence="11">
    <location>
        <begin position="1"/>
        <end position="26"/>
    </location>
</feature>
<dbReference type="InterPro" id="IPR001638">
    <property type="entry name" value="Solute-binding_3/MltF_N"/>
</dbReference>
<feature type="compositionally biased region" description="Low complexity" evidence="9">
    <location>
        <begin position="664"/>
        <end position="674"/>
    </location>
</feature>
<feature type="region of interest" description="Disordered" evidence="9">
    <location>
        <begin position="872"/>
        <end position="909"/>
    </location>
</feature>
<feature type="transmembrane region" description="Helical" evidence="10">
    <location>
        <begin position="377"/>
        <end position="396"/>
    </location>
</feature>
<feature type="transmembrane region" description="Helical" evidence="10">
    <location>
        <begin position="342"/>
        <end position="365"/>
    </location>
</feature>
<feature type="transmembrane region" description="Helical" evidence="10">
    <location>
        <begin position="554"/>
        <end position="578"/>
    </location>
</feature>
<dbReference type="PANTHER" id="PTHR10519">
    <property type="entry name" value="GABA-B RECEPTOR"/>
    <property type="match status" value="1"/>
</dbReference>
<feature type="domain" description="G-protein coupled receptors family 3 profile" evidence="12">
    <location>
        <begin position="410"/>
        <end position="614"/>
    </location>
</feature>
<keyword evidence="7" id="KW-0325">Glycoprotein</keyword>
<dbReference type="CDD" id="cd15047">
    <property type="entry name" value="7tmC_GABA-B-like"/>
    <property type="match status" value="1"/>
</dbReference>
<evidence type="ECO:0000313" key="14">
    <source>
        <dbReference type="Proteomes" id="UP001153069"/>
    </source>
</evidence>
<feature type="compositionally biased region" description="Basic and acidic residues" evidence="9">
    <location>
        <begin position="747"/>
        <end position="757"/>
    </location>
</feature>
<keyword evidence="2 10" id="KW-0812">Transmembrane</keyword>
<dbReference type="SMART" id="SM00062">
    <property type="entry name" value="PBPb"/>
    <property type="match status" value="1"/>
</dbReference>
<keyword evidence="14" id="KW-1185">Reference proteome</keyword>
<keyword evidence="11" id="KW-0732">Signal</keyword>
<evidence type="ECO:0000256" key="3">
    <source>
        <dbReference type="ARBA" id="ARBA00022989"/>
    </source>
</evidence>
<dbReference type="InterPro" id="IPR002455">
    <property type="entry name" value="GPCR3_GABA-B"/>
</dbReference>
<dbReference type="OrthoDB" id="51718at2759"/>
<feature type="compositionally biased region" description="Polar residues" evidence="9">
    <location>
        <begin position="836"/>
        <end position="846"/>
    </location>
</feature>
<dbReference type="AlphaFoldDB" id="A0A9N8DII1"/>
<accession>A0A9N8DII1</accession>
<name>A0A9N8DII1_9STRA</name>
<feature type="compositionally biased region" description="Basic residues" evidence="9">
    <location>
        <begin position="675"/>
        <end position="684"/>
    </location>
</feature>
<feature type="region of interest" description="Disordered" evidence="9">
    <location>
        <begin position="650"/>
        <end position="684"/>
    </location>
</feature>
<evidence type="ECO:0000256" key="11">
    <source>
        <dbReference type="SAM" id="SignalP"/>
    </source>
</evidence>
<organism evidence="13 14">
    <name type="scientific">Seminavis robusta</name>
    <dbReference type="NCBI Taxonomy" id="568900"/>
    <lineage>
        <taxon>Eukaryota</taxon>
        <taxon>Sar</taxon>
        <taxon>Stramenopiles</taxon>
        <taxon>Ochrophyta</taxon>
        <taxon>Bacillariophyta</taxon>
        <taxon>Bacillariophyceae</taxon>
        <taxon>Bacillariophycidae</taxon>
        <taxon>Naviculales</taxon>
        <taxon>Naviculaceae</taxon>
        <taxon>Seminavis</taxon>
    </lineage>
</organism>
<comment type="subcellular location">
    <subcellularLocation>
        <location evidence="1">Membrane</location>
        <topology evidence="1">Multi-pass membrane protein</topology>
    </subcellularLocation>
</comment>
<feature type="transmembrane region" description="Helical" evidence="10">
    <location>
        <begin position="517"/>
        <end position="542"/>
    </location>
</feature>
<dbReference type="EMBL" id="CAICTM010000106">
    <property type="protein sequence ID" value="CAB9501374.1"/>
    <property type="molecule type" value="Genomic_DNA"/>
</dbReference>
<evidence type="ECO:0000256" key="2">
    <source>
        <dbReference type="ARBA" id="ARBA00022692"/>
    </source>
</evidence>
<dbReference type="InterPro" id="IPR017978">
    <property type="entry name" value="GPCR_3_C"/>
</dbReference>
<dbReference type="PROSITE" id="PS50259">
    <property type="entry name" value="G_PROTEIN_RECEP_F3_4"/>
    <property type="match status" value="1"/>
</dbReference>
<dbReference type="GO" id="GO:0004965">
    <property type="term" value="F:G protein-coupled GABA receptor activity"/>
    <property type="evidence" value="ECO:0007669"/>
    <property type="project" value="InterPro"/>
</dbReference>
<evidence type="ECO:0000256" key="5">
    <source>
        <dbReference type="ARBA" id="ARBA00023136"/>
    </source>
</evidence>
<comment type="caution">
    <text evidence="13">The sequence shown here is derived from an EMBL/GenBank/DDBJ whole genome shotgun (WGS) entry which is preliminary data.</text>
</comment>
<proteinExistence type="predicted"/>
<evidence type="ECO:0000256" key="9">
    <source>
        <dbReference type="SAM" id="MobiDB-lite"/>
    </source>
</evidence>
<dbReference type="Gene3D" id="3.40.190.10">
    <property type="entry name" value="Periplasmic binding protein-like II"/>
    <property type="match status" value="2"/>
</dbReference>
<feature type="transmembrane region" description="Helical" evidence="10">
    <location>
        <begin position="467"/>
        <end position="487"/>
    </location>
</feature>
<dbReference type="Proteomes" id="UP001153069">
    <property type="component" value="Unassembled WGS sequence"/>
</dbReference>
<reference evidence="13" key="1">
    <citation type="submission" date="2020-06" db="EMBL/GenBank/DDBJ databases">
        <authorList>
            <consortium name="Plant Systems Biology data submission"/>
        </authorList>
    </citation>
    <scope>NUCLEOTIDE SEQUENCE</scope>
    <source>
        <strain evidence="13">D6</strain>
    </source>
</reference>
<evidence type="ECO:0000256" key="1">
    <source>
        <dbReference type="ARBA" id="ARBA00004141"/>
    </source>
</evidence>
<evidence type="ECO:0000256" key="8">
    <source>
        <dbReference type="ARBA" id="ARBA00023224"/>
    </source>
</evidence>
<sequence length="1011" mass="110100">MVPSSSAVQVFWWTAAALLSSSAVQAVEEFPSHISLRAGVLHAPPFASVDKAEDGTYTYRGFQPDMLESLKVFAAQDNVTLELDLSPSPPQYGAALDLVANDCLEVNDDDNTEECSKFDLIVGDYYCNAERSMRVDFTPSWLRTTMSTLKFTDKIDLSQDLTTLTQAEQAKATVCVPDGTYLMKVVMAKHPGAEYIKCPSPEACLEALKAEECCLYADDELLLRYRAALDPSLEVTRESFNSQFLVWPMSNDLSPIVSKLFKKWVYAAVANATLDKLYYTYFQKELCPVGTAGENCELPCDPEHGTADARGVCVCESPRWTGDDCSIEIPENTNKIPPSLKIGAYCMLGANVAVIVGCAIWLYCYRNTTQVTYSQPFFLLLVLLGCLISSSTIIPLAQEDSPTDDTAVPACMMIPWLYSVGFSVTFGSLFAKILRVWLIFSQAAHRKSAGASSSYNRRNPVTFKETLSVIGAVLIVDVAILVAWTLIDPLAWKRTVIRVDNFNSPLESHGFCTSDSWMIFASIIGTLHLLLLGVACWLTYISRNIPTKFSEGKILSIAMFSNLQVVIVAVPVLLVLGADPQSAFFIRSCVIWLNDLVVVTLIFGNLMYNTHMRPAEKDSDDNVRAEIGRAVSLFQSQGGSNRKFSVAGNAASTYQKSEAPPSPSNSGPNASPQKQKQKTQPHKRCSLISSLSLGSAESYSMKGAGNKVTKTVSWGMAYYSEAGEEGSLAALSLVSESDSEEEDDEESQLKVDEESGSRRFSSQPIQGAPKRPPQRGRGSDDSDGDDSEVSIEIGDADPACVGRMKPHPVQGPPKMPPRLMSSVESLDCSFAEEPSTDPNDNEQSAAGNDVEDMSACKPETMAGLLTRISATFGGRSPATSEAEEPTRCKNQGAPRLPPRRGSLLCDDSETDHNTLPRESLAMENLSAMGCPESHHQHVVHPVGSLKNLLMRRSGIDISPGICQNDAKLHKAEEGLLSVGADTSEESADEMCISCHQKHGSSCHHKEEYVEA</sequence>
<keyword evidence="8" id="KW-0807">Transducer</keyword>
<evidence type="ECO:0000256" key="4">
    <source>
        <dbReference type="ARBA" id="ARBA00023040"/>
    </source>
</evidence>
<evidence type="ECO:0000259" key="12">
    <source>
        <dbReference type="PROSITE" id="PS50259"/>
    </source>
</evidence>